<feature type="chain" id="PRO_5045179582" description="Lipoprotein" evidence="2">
    <location>
        <begin position="21"/>
        <end position="129"/>
    </location>
</feature>
<proteinExistence type="predicted"/>
<feature type="signal peptide" evidence="2">
    <location>
        <begin position="1"/>
        <end position="20"/>
    </location>
</feature>
<feature type="coiled-coil region" evidence="1">
    <location>
        <begin position="22"/>
        <end position="49"/>
    </location>
</feature>
<evidence type="ECO:0000313" key="4">
    <source>
        <dbReference type="Proteomes" id="UP001589733"/>
    </source>
</evidence>
<evidence type="ECO:0000256" key="2">
    <source>
        <dbReference type="SAM" id="SignalP"/>
    </source>
</evidence>
<dbReference type="RefSeq" id="WP_380010183.1">
    <property type="nucleotide sequence ID" value="NZ_JBHLYR010000038.1"/>
</dbReference>
<evidence type="ECO:0008006" key="5">
    <source>
        <dbReference type="Google" id="ProtNLM"/>
    </source>
</evidence>
<dbReference type="Proteomes" id="UP001589733">
    <property type="component" value="Unassembled WGS sequence"/>
</dbReference>
<evidence type="ECO:0000313" key="3">
    <source>
        <dbReference type="EMBL" id="MFB9992727.1"/>
    </source>
</evidence>
<keyword evidence="1" id="KW-0175">Coiled coil</keyword>
<reference evidence="3 4" key="1">
    <citation type="submission" date="2024-09" db="EMBL/GenBank/DDBJ databases">
        <authorList>
            <person name="Sun Q."/>
            <person name="Mori K."/>
        </authorList>
    </citation>
    <scope>NUCLEOTIDE SEQUENCE [LARGE SCALE GENOMIC DNA]</scope>
    <source>
        <strain evidence="3 4">JCM 13503</strain>
    </source>
</reference>
<sequence>MKFFFLLTTCFFLNACTAPANMARSAEKLSQAQEKAAQAEARADMASLRINLMVASIDGGNKALEVMDCDDARLGEPRPLELLKLTQCKAQIISDSDYTIAAEFNNGFAFVADQDGVRQVEVTALPVLN</sequence>
<name>A0ABV6AZ12_9DEIO</name>
<accession>A0ABV6AZ12</accession>
<keyword evidence="2" id="KW-0732">Signal</keyword>
<comment type="caution">
    <text evidence="3">The sequence shown here is derived from an EMBL/GenBank/DDBJ whole genome shotgun (WGS) entry which is preliminary data.</text>
</comment>
<organism evidence="3 4">
    <name type="scientific">Deinococcus oregonensis</name>
    <dbReference type="NCBI Taxonomy" id="1805970"/>
    <lineage>
        <taxon>Bacteria</taxon>
        <taxon>Thermotogati</taxon>
        <taxon>Deinococcota</taxon>
        <taxon>Deinococci</taxon>
        <taxon>Deinococcales</taxon>
        <taxon>Deinococcaceae</taxon>
        <taxon>Deinococcus</taxon>
    </lineage>
</organism>
<gene>
    <name evidence="3" type="ORF">ACFFLM_12185</name>
</gene>
<evidence type="ECO:0000256" key="1">
    <source>
        <dbReference type="SAM" id="Coils"/>
    </source>
</evidence>
<protein>
    <recommendedName>
        <fullName evidence="5">Lipoprotein</fullName>
    </recommendedName>
</protein>
<dbReference type="EMBL" id="JBHLYR010000038">
    <property type="protein sequence ID" value="MFB9992727.1"/>
    <property type="molecule type" value="Genomic_DNA"/>
</dbReference>
<keyword evidence="4" id="KW-1185">Reference proteome</keyword>